<dbReference type="EMBL" id="BMTD01000006">
    <property type="protein sequence ID" value="GGU95914.1"/>
    <property type="molecule type" value="Genomic_DNA"/>
</dbReference>
<evidence type="ECO:0000313" key="2">
    <source>
        <dbReference type="EMBL" id="GGU95914.1"/>
    </source>
</evidence>
<gene>
    <name evidence="2" type="ORF">GCM10010260_34330</name>
</gene>
<accession>A0A918IBF0</accession>
<organism evidence="2 3">
    <name type="scientific">Streptomyces filipinensis</name>
    <dbReference type="NCBI Taxonomy" id="66887"/>
    <lineage>
        <taxon>Bacteria</taxon>
        <taxon>Bacillati</taxon>
        <taxon>Actinomycetota</taxon>
        <taxon>Actinomycetes</taxon>
        <taxon>Kitasatosporales</taxon>
        <taxon>Streptomycetaceae</taxon>
        <taxon>Streptomyces</taxon>
    </lineage>
</organism>
<feature type="region of interest" description="Disordered" evidence="1">
    <location>
        <begin position="44"/>
        <end position="82"/>
    </location>
</feature>
<proteinExistence type="predicted"/>
<dbReference type="Proteomes" id="UP000618795">
    <property type="component" value="Unassembled WGS sequence"/>
</dbReference>
<protein>
    <submittedName>
        <fullName evidence="2">Uncharacterized protein</fullName>
    </submittedName>
</protein>
<dbReference type="Gene3D" id="3.40.190.10">
    <property type="entry name" value="Periplasmic binding protein-like II"/>
    <property type="match status" value="2"/>
</dbReference>
<dbReference type="AlphaFoldDB" id="A0A918IBF0"/>
<evidence type="ECO:0000313" key="3">
    <source>
        <dbReference type="Proteomes" id="UP000618795"/>
    </source>
</evidence>
<reference evidence="2" key="2">
    <citation type="submission" date="2020-09" db="EMBL/GenBank/DDBJ databases">
        <authorList>
            <person name="Sun Q."/>
            <person name="Ohkuma M."/>
        </authorList>
    </citation>
    <scope>NUCLEOTIDE SEQUENCE</scope>
    <source>
        <strain evidence="2">JCM 4369</strain>
    </source>
</reference>
<reference evidence="2" key="1">
    <citation type="journal article" date="2014" name="Int. J. Syst. Evol. Microbiol.">
        <title>Complete genome sequence of Corynebacterium casei LMG S-19264T (=DSM 44701T), isolated from a smear-ripened cheese.</title>
        <authorList>
            <consortium name="US DOE Joint Genome Institute (JGI-PGF)"/>
            <person name="Walter F."/>
            <person name="Albersmeier A."/>
            <person name="Kalinowski J."/>
            <person name="Ruckert C."/>
        </authorList>
    </citation>
    <scope>NUCLEOTIDE SEQUENCE</scope>
    <source>
        <strain evidence="2">JCM 4369</strain>
    </source>
</reference>
<name>A0A918IBF0_9ACTN</name>
<keyword evidence="3" id="KW-1185">Reference proteome</keyword>
<comment type="caution">
    <text evidence="2">The sequence shown here is derived from an EMBL/GenBank/DDBJ whole genome shotgun (WGS) entry which is preliminary data.</text>
</comment>
<sequence>MQTGNLTLDHFRDGVTTVGEVDGKRLGILVGANPMALVIDKKGFQKAGDRVPWPGPGAGEGERRRTGGGARPRVLPTPRRGT</sequence>
<evidence type="ECO:0000256" key="1">
    <source>
        <dbReference type="SAM" id="MobiDB-lite"/>
    </source>
</evidence>